<gene>
    <name evidence="1" type="ORF">M9H77_07444</name>
</gene>
<dbReference type="Proteomes" id="UP001060085">
    <property type="component" value="Linkage Group LG02"/>
</dbReference>
<name>A0ACC0BV63_CATRO</name>
<accession>A0ACC0BV63</accession>
<evidence type="ECO:0000313" key="1">
    <source>
        <dbReference type="EMBL" id="KAI5676494.1"/>
    </source>
</evidence>
<sequence>MELRFFQEEEGRGTKEPYAGVSFIEVWVDTRSDKFWAKYQKLKATTERLHIKTGSSIPTNKQLMIKAAGGSDKDHVYNFCSQSATITTERWGGSSSSSSVSSISLASTNDAYKEREKRLWGYM</sequence>
<keyword evidence="2" id="KW-1185">Reference proteome</keyword>
<comment type="caution">
    <text evidence="1">The sequence shown here is derived from an EMBL/GenBank/DDBJ whole genome shotgun (WGS) entry which is preliminary data.</text>
</comment>
<dbReference type="EMBL" id="CM044702">
    <property type="protein sequence ID" value="KAI5676494.1"/>
    <property type="molecule type" value="Genomic_DNA"/>
</dbReference>
<organism evidence="1 2">
    <name type="scientific">Catharanthus roseus</name>
    <name type="common">Madagascar periwinkle</name>
    <name type="synonym">Vinca rosea</name>
    <dbReference type="NCBI Taxonomy" id="4058"/>
    <lineage>
        <taxon>Eukaryota</taxon>
        <taxon>Viridiplantae</taxon>
        <taxon>Streptophyta</taxon>
        <taxon>Embryophyta</taxon>
        <taxon>Tracheophyta</taxon>
        <taxon>Spermatophyta</taxon>
        <taxon>Magnoliopsida</taxon>
        <taxon>eudicotyledons</taxon>
        <taxon>Gunneridae</taxon>
        <taxon>Pentapetalae</taxon>
        <taxon>asterids</taxon>
        <taxon>lamiids</taxon>
        <taxon>Gentianales</taxon>
        <taxon>Apocynaceae</taxon>
        <taxon>Rauvolfioideae</taxon>
        <taxon>Vinceae</taxon>
        <taxon>Catharanthinae</taxon>
        <taxon>Catharanthus</taxon>
    </lineage>
</organism>
<proteinExistence type="predicted"/>
<evidence type="ECO:0000313" key="2">
    <source>
        <dbReference type="Proteomes" id="UP001060085"/>
    </source>
</evidence>
<reference evidence="2" key="1">
    <citation type="journal article" date="2023" name="Nat. Plants">
        <title>Single-cell RNA sequencing provides a high-resolution roadmap for understanding the multicellular compartmentation of specialized metabolism.</title>
        <authorList>
            <person name="Sun S."/>
            <person name="Shen X."/>
            <person name="Li Y."/>
            <person name="Li Y."/>
            <person name="Wang S."/>
            <person name="Li R."/>
            <person name="Zhang H."/>
            <person name="Shen G."/>
            <person name="Guo B."/>
            <person name="Wei J."/>
            <person name="Xu J."/>
            <person name="St-Pierre B."/>
            <person name="Chen S."/>
            <person name="Sun C."/>
        </authorList>
    </citation>
    <scope>NUCLEOTIDE SEQUENCE [LARGE SCALE GENOMIC DNA]</scope>
</reference>
<protein>
    <submittedName>
        <fullName evidence="1">Uncharacterized protein</fullName>
    </submittedName>
</protein>